<keyword evidence="3" id="KW-1185">Reference proteome</keyword>
<comment type="caution">
    <text evidence="2">The sequence shown here is derived from an EMBL/GenBank/DDBJ whole genome shotgun (WGS) entry which is preliminary data.</text>
</comment>
<evidence type="ECO:0000313" key="2">
    <source>
        <dbReference type="EMBL" id="MDT0551679.1"/>
    </source>
</evidence>
<evidence type="ECO:0000313" key="3">
    <source>
        <dbReference type="Proteomes" id="UP001252186"/>
    </source>
</evidence>
<evidence type="ECO:0000256" key="1">
    <source>
        <dbReference type="SAM" id="Phobius"/>
    </source>
</evidence>
<protein>
    <submittedName>
        <fullName evidence="2">Uncharacterized protein</fullName>
    </submittedName>
</protein>
<dbReference type="EMBL" id="JAVRHV010000001">
    <property type="protein sequence ID" value="MDT0551679.1"/>
    <property type="molecule type" value="Genomic_DNA"/>
</dbReference>
<sequence length="199" mass="22811">MKKKEFKNIAPVLYELKSLDKGFSTPVDYINSFDSNFNETKILARFNKTNSFNTPSSYFTTIEDTVIDRIDQENNSVPNGYFDTLESNVFEKLNKEPKVIELNTSKRKWIASVAIAASLALLFTLQIFTSSSNLDFSSLSSTEIENWISEGEMEVNSYEVATLYEDLNPDNYDIYDSYNEDDLLDYLDNVNIESLILTD</sequence>
<name>A0ABU2Y0J4_9FLAO</name>
<proteinExistence type="predicted"/>
<keyword evidence="1" id="KW-0812">Transmembrane</keyword>
<gene>
    <name evidence="2" type="ORF">RM519_00335</name>
</gene>
<dbReference type="Proteomes" id="UP001252186">
    <property type="component" value="Unassembled WGS sequence"/>
</dbReference>
<keyword evidence="1" id="KW-0472">Membrane</keyword>
<reference evidence="2 3" key="1">
    <citation type="submission" date="2023-09" db="EMBL/GenBank/DDBJ databases">
        <authorList>
            <person name="Rey-Velasco X."/>
        </authorList>
    </citation>
    <scope>NUCLEOTIDE SEQUENCE [LARGE SCALE GENOMIC DNA]</scope>
    <source>
        <strain evidence="2 3">P050</strain>
    </source>
</reference>
<keyword evidence="1" id="KW-1133">Transmembrane helix</keyword>
<accession>A0ABU2Y0J4</accession>
<dbReference type="RefSeq" id="WP_311591464.1">
    <property type="nucleotide sequence ID" value="NZ_JAVRHV010000001.1"/>
</dbReference>
<organism evidence="2 3">
    <name type="scientific">Urechidicola vernalis</name>
    <dbReference type="NCBI Taxonomy" id="3075600"/>
    <lineage>
        <taxon>Bacteria</taxon>
        <taxon>Pseudomonadati</taxon>
        <taxon>Bacteroidota</taxon>
        <taxon>Flavobacteriia</taxon>
        <taxon>Flavobacteriales</taxon>
        <taxon>Flavobacteriaceae</taxon>
        <taxon>Urechidicola</taxon>
    </lineage>
</organism>
<feature type="transmembrane region" description="Helical" evidence="1">
    <location>
        <begin position="109"/>
        <end position="128"/>
    </location>
</feature>